<reference evidence="2 3" key="1">
    <citation type="journal article" date="2018" name="Cell">
        <title>The Chara Genome: Secondary Complexity and Implications for Plant Terrestrialization.</title>
        <authorList>
            <person name="Nishiyama T."/>
            <person name="Sakayama H."/>
            <person name="Vries J.D."/>
            <person name="Buschmann H."/>
            <person name="Saint-Marcoux D."/>
            <person name="Ullrich K.K."/>
            <person name="Haas F.B."/>
            <person name="Vanderstraeten L."/>
            <person name="Becker D."/>
            <person name="Lang D."/>
            <person name="Vosolsobe S."/>
            <person name="Rombauts S."/>
            <person name="Wilhelmsson P.K.I."/>
            <person name="Janitza P."/>
            <person name="Kern R."/>
            <person name="Heyl A."/>
            <person name="Rumpler F."/>
            <person name="Villalobos L.I.A.C."/>
            <person name="Clay J.M."/>
            <person name="Skokan R."/>
            <person name="Toyoda A."/>
            <person name="Suzuki Y."/>
            <person name="Kagoshima H."/>
            <person name="Schijlen E."/>
            <person name="Tajeshwar N."/>
            <person name="Catarino B."/>
            <person name="Hetherington A.J."/>
            <person name="Saltykova A."/>
            <person name="Bonnot C."/>
            <person name="Breuninger H."/>
            <person name="Symeonidi A."/>
            <person name="Radhakrishnan G.V."/>
            <person name="Van Nieuwerburgh F."/>
            <person name="Deforce D."/>
            <person name="Chang C."/>
            <person name="Karol K.G."/>
            <person name="Hedrich R."/>
            <person name="Ulvskov P."/>
            <person name="Glockner G."/>
            <person name="Delwiche C.F."/>
            <person name="Petrasek J."/>
            <person name="Van de Peer Y."/>
            <person name="Friml J."/>
            <person name="Beilby M."/>
            <person name="Dolan L."/>
            <person name="Kohara Y."/>
            <person name="Sugano S."/>
            <person name="Fujiyama A."/>
            <person name="Delaux P.-M."/>
            <person name="Quint M."/>
            <person name="TheiBen G."/>
            <person name="Hagemann M."/>
            <person name="Harholt J."/>
            <person name="Dunand C."/>
            <person name="Zachgo S."/>
            <person name="Langdale J."/>
            <person name="Maumus F."/>
            <person name="Straeten D.V.D."/>
            <person name="Gould S.B."/>
            <person name="Rensing S.A."/>
        </authorList>
    </citation>
    <scope>NUCLEOTIDE SEQUENCE [LARGE SCALE GENOMIC DNA]</scope>
    <source>
        <strain evidence="2 3">S276</strain>
    </source>
</reference>
<dbReference type="EMBL" id="BFEA01000104">
    <property type="protein sequence ID" value="GBG68677.1"/>
    <property type="molecule type" value="Genomic_DNA"/>
</dbReference>
<feature type="region of interest" description="Disordered" evidence="1">
    <location>
        <begin position="181"/>
        <end position="258"/>
    </location>
</feature>
<feature type="region of interest" description="Disordered" evidence="1">
    <location>
        <begin position="113"/>
        <end position="136"/>
    </location>
</feature>
<evidence type="ECO:0000313" key="3">
    <source>
        <dbReference type="Proteomes" id="UP000265515"/>
    </source>
</evidence>
<keyword evidence="3" id="KW-1185">Reference proteome</keyword>
<sequence length="278" mass="30349">MSRWTRTTSLYCMHVIHRRLRSLMEESLLDGRRGWLAATLQPHRQRPLVRSTWTRYWAIYRRVRSPSSALQEDPSQDIPSVLRTSNFMVGGMGTSGRGIGRRQHVRLGDMANYCPDDSHTEETQAERDARIDAEEESRLSRMQWVRKVAYLAEVERMRRLETIGAGGNQESVEAVLGQDAALQPSGGGHVSPHPPTSLPHTTTDRPAATHHATVSPSPTIMGHVDVAPVSESPPGPCGSPVSHAPLTSKAGGSGTMDSKSQVVRDVVLGDIAPGGAEL</sequence>
<feature type="compositionally biased region" description="Basic and acidic residues" evidence="1">
    <location>
        <begin position="116"/>
        <end position="136"/>
    </location>
</feature>
<dbReference type="Proteomes" id="UP000265515">
    <property type="component" value="Unassembled WGS sequence"/>
</dbReference>
<evidence type="ECO:0000313" key="2">
    <source>
        <dbReference type="EMBL" id="GBG68677.1"/>
    </source>
</evidence>
<dbReference type="Gramene" id="GBG68677">
    <property type="protein sequence ID" value="GBG68677"/>
    <property type="gene ID" value="CBR_g3218"/>
</dbReference>
<organism evidence="2 3">
    <name type="scientific">Chara braunii</name>
    <name type="common">Braun's stonewort</name>
    <dbReference type="NCBI Taxonomy" id="69332"/>
    <lineage>
        <taxon>Eukaryota</taxon>
        <taxon>Viridiplantae</taxon>
        <taxon>Streptophyta</taxon>
        <taxon>Charophyceae</taxon>
        <taxon>Charales</taxon>
        <taxon>Characeae</taxon>
        <taxon>Chara</taxon>
    </lineage>
</organism>
<proteinExistence type="predicted"/>
<evidence type="ECO:0000256" key="1">
    <source>
        <dbReference type="SAM" id="MobiDB-lite"/>
    </source>
</evidence>
<accession>A0A388KF92</accession>
<gene>
    <name evidence="2" type="ORF">CBR_g3218</name>
</gene>
<comment type="caution">
    <text evidence="2">The sequence shown here is derived from an EMBL/GenBank/DDBJ whole genome shotgun (WGS) entry which is preliminary data.</text>
</comment>
<protein>
    <submittedName>
        <fullName evidence="2">Uncharacterized protein</fullName>
    </submittedName>
</protein>
<dbReference type="AlphaFoldDB" id="A0A388KF92"/>
<name>A0A388KF92_CHABU</name>